<gene>
    <name evidence="1" type="ORF">MBEBAB_1533</name>
</gene>
<evidence type="ECO:0000313" key="2">
    <source>
        <dbReference type="Proteomes" id="UP000016569"/>
    </source>
</evidence>
<protein>
    <submittedName>
        <fullName evidence="1">Uncharacterized protein</fullName>
    </submittedName>
</protein>
<dbReference type="RefSeq" id="WP_021697378.1">
    <property type="nucleotide sequence ID" value="NZ_BATC01000023.1"/>
</dbReference>
<reference evidence="2" key="1">
    <citation type="journal article" date="2013" name="Genome Announc.">
        <title>Draft Genome Sequence of the Dimorphic Prosthecate Bacterium Brevundimonas abyssalis TAR-001T.</title>
        <authorList>
            <person name="Tsubouchi T."/>
            <person name="Nishi S."/>
            <person name="Usui K."/>
            <person name="Shimane Y."/>
            <person name="Takaki Y."/>
            <person name="Maruyama T."/>
            <person name="Hatada Y."/>
        </authorList>
    </citation>
    <scope>NUCLEOTIDE SEQUENCE [LARGE SCALE GENOMIC DNA]</scope>
    <source>
        <strain evidence="2">TAR-001</strain>
    </source>
</reference>
<sequence>MNRRDEVKALHGFEAWGDHIDDDAGFDGPTPLFLTDHERLFDLHFLAREALHPEGGSTRGYREYYAAEDRPDAGVMVIVRQLPSIKDAHEALVDILETSMALRLLPAEEREVSVGHVAFVGHDPTVDAIHFVRGSTLVTIKNTGGEIIPVAEMAEEIDRQLTTHLMNAHDEQLPAR</sequence>
<dbReference type="Proteomes" id="UP000016569">
    <property type="component" value="Unassembled WGS sequence"/>
</dbReference>
<proteinExistence type="predicted"/>
<dbReference type="AlphaFoldDB" id="A0A8E0KJM0"/>
<evidence type="ECO:0000313" key="1">
    <source>
        <dbReference type="EMBL" id="GAD59283.1"/>
    </source>
</evidence>
<dbReference type="EMBL" id="BATC01000023">
    <property type="protein sequence ID" value="GAD59283.1"/>
    <property type="molecule type" value="Genomic_DNA"/>
</dbReference>
<organism evidence="1 2">
    <name type="scientific">Brevundimonas abyssalis TAR-001</name>
    <dbReference type="NCBI Taxonomy" id="1391729"/>
    <lineage>
        <taxon>Bacteria</taxon>
        <taxon>Pseudomonadati</taxon>
        <taxon>Pseudomonadota</taxon>
        <taxon>Alphaproteobacteria</taxon>
        <taxon>Caulobacterales</taxon>
        <taxon>Caulobacteraceae</taxon>
        <taxon>Brevundimonas</taxon>
    </lineage>
</organism>
<comment type="caution">
    <text evidence="1">The sequence shown here is derived from an EMBL/GenBank/DDBJ whole genome shotgun (WGS) entry which is preliminary data.</text>
</comment>
<keyword evidence="2" id="KW-1185">Reference proteome</keyword>
<accession>A0A8E0KJM0</accession>
<name>A0A8E0KJM0_9CAUL</name>